<evidence type="ECO:0000313" key="7">
    <source>
        <dbReference type="Proteomes" id="UP000507536"/>
    </source>
</evidence>
<evidence type="ECO:0000256" key="1">
    <source>
        <dbReference type="SAM" id="Coils"/>
    </source>
</evidence>
<dbReference type="FunFam" id="2.10.50.10:FF:000071">
    <property type="entry name" value="Cysteine repeat modular protein 2"/>
    <property type="match status" value="1"/>
</dbReference>
<dbReference type="Pfam" id="PF24635">
    <property type="entry name" value="DUF7632"/>
    <property type="match status" value="1"/>
</dbReference>
<dbReference type="Pfam" id="PF24631">
    <property type="entry name" value="DUF7628"/>
    <property type="match status" value="1"/>
</dbReference>
<dbReference type="PANTHER" id="PTHR11319">
    <property type="entry name" value="G PROTEIN-COUPLED RECEPTOR-RELATED"/>
    <property type="match status" value="1"/>
</dbReference>
<feature type="transmembrane region" description="Helical" evidence="3">
    <location>
        <begin position="1762"/>
        <end position="1781"/>
    </location>
</feature>
<dbReference type="SMART" id="SM01411">
    <property type="entry name" value="Ephrin_rec_like"/>
    <property type="match status" value="10"/>
</dbReference>
<dbReference type="PANTHER" id="PTHR11319:SF35">
    <property type="entry name" value="OUTER MEMBRANE PROTEIN PMPC-RELATED"/>
    <property type="match status" value="1"/>
</dbReference>
<feature type="transmembrane region" description="Helical" evidence="3">
    <location>
        <begin position="1978"/>
        <end position="2001"/>
    </location>
</feature>
<keyword evidence="3" id="KW-1133">Transmembrane helix</keyword>
<feature type="transmembrane region" description="Helical" evidence="3">
    <location>
        <begin position="2121"/>
        <end position="2147"/>
    </location>
</feature>
<dbReference type="Pfam" id="PF24633">
    <property type="entry name" value="DUF7630"/>
    <property type="match status" value="1"/>
</dbReference>
<feature type="transmembrane region" description="Helical" evidence="3">
    <location>
        <begin position="2056"/>
        <end position="2078"/>
    </location>
</feature>
<feature type="transmembrane region" description="Helical" evidence="3">
    <location>
        <begin position="1923"/>
        <end position="1942"/>
    </location>
</feature>
<evidence type="ECO:0000256" key="2">
    <source>
        <dbReference type="SAM" id="MobiDB-lite"/>
    </source>
</evidence>
<dbReference type="Pfam" id="PF07699">
    <property type="entry name" value="Ephrin_rec_like"/>
    <property type="match status" value="2"/>
</dbReference>
<feature type="transmembrane region" description="Helical" evidence="3">
    <location>
        <begin position="2013"/>
        <end position="2031"/>
    </location>
</feature>
<dbReference type="SMART" id="SM00181">
    <property type="entry name" value="EGF"/>
    <property type="match status" value="5"/>
</dbReference>
<proteinExistence type="predicted"/>
<dbReference type="Pfam" id="PF24640">
    <property type="entry name" value="DUF7635"/>
    <property type="match status" value="1"/>
</dbReference>
<feature type="transmembrane region" description="Helical" evidence="3">
    <location>
        <begin position="1833"/>
        <end position="1855"/>
    </location>
</feature>
<dbReference type="Pfam" id="PF24632">
    <property type="entry name" value="DUF7629"/>
    <property type="match status" value="1"/>
</dbReference>
<feature type="domain" description="EGF-like" evidence="5">
    <location>
        <begin position="1078"/>
        <end position="1134"/>
    </location>
</feature>
<dbReference type="SUPFAM" id="SSF57184">
    <property type="entry name" value="Growth factor receptor domain"/>
    <property type="match status" value="2"/>
</dbReference>
<dbReference type="InterPro" id="IPR056045">
    <property type="entry name" value="DUF7628"/>
</dbReference>
<feature type="domain" description="EGF-like" evidence="5">
    <location>
        <begin position="1021"/>
        <end position="1077"/>
    </location>
</feature>
<keyword evidence="4" id="KW-0732">Signal</keyword>
<evidence type="ECO:0000256" key="3">
    <source>
        <dbReference type="SAM" id="Phobius"/>
    </source>
</evidence>
<keyword evidence="3" id="KW-0812">Transmembrane</keyword>
<evidence type="ECO:0000259" key="5">
    <source>
        <dbReference type="SMART" id="SM00181"/>
    </source>
</evidence>
<protein>
    <submittedName>
        <fullName evidence="6">Cysteine repeat modular protein 2, putative</fullName>
    </submittedName>
</protein>
<feature type="coiled-coil region" evidence="1">
    <location>
        <begin position="2441"/>
        <end position="2468"/>
    </location>
</feature>
<dbReference type="InterPro" id="IPR009030">
    <property type="entry name" value="Growth_fac_rcpt_cys_sf"/>
</dbReference>
<feature type="signal peptide" evidence="4">
    <location>
        <begin position="1"/>
        <end position="26"/>
    </location>
</feature>
<dbReference type="InterPro" id="IPR056048">
    <property type="entry name" value="CRMPA/B-like_DUF7631"/>
</dbReference>
<dbReference type="InterPro" id="IPR000742">
    <property type="entry name" value="EGF"/>
</dbReference>
<feature type="chain" id="PRO_5008751293" evidence="4">
    <location>
        <begin position="27"/>
        <end position="2538"/>
    </location>
</feature>
<feature type="domain" description="EGF-like" evidence="5">
    <location>
        <begin position="1213"/>
        <end position="1264"/>
    </location>
</feature>
<dbReference type="Proteomes" id="UP000507536">
    <property type="component" value="Chromosome 6"/>
</dbReference>
<dbReference type="Gene3D" id="2.10.50.10">
    <property type="entry name" value="Tumor Necrosis Factor Receptor, subunit A, domain 2"/>
    <property type="match status" value="5"/>
</dbReference>
<dbReference type="InterPro" id="IPR011641">
    <property type="entry name" value="Tyr-kin_ephrin_A/B_rcpt-like"/>
</dbReference>
<dbReference type="FunFam" id="2.10.50.10:FF:000045">
    <property type="entry name" value="Cysteine repeat modular protein 2"/>
    <property type="match status" value="1"/>
</dbReference>
<feature type="transmembrane region" description="Helical" evidence="3">
    <location>
        <begin position="1728"/>
        <end position="1750"/>
    </location>
</feature>
<reference evidence="6 7" key="1">
    <citation type="submission" date="2016-08" db="EMBL/GenBank/DDBJ databases">
        <authorList>
            <consortium name="Pathogen Informatics"/>
        </authorList>
    </citation>
    <scope>NUCLEOTIDE SEQUENCE [LARGE SCALE GENOMIC DNA]</scope>
    <source>
        <strain evidence="6 7">DS</strain>
    </source>
</reference>
<keyword evidence="1" id="KW-0175">Coiled coil</keyword>
<evidence type="ECO:0000313" key="6">
    <source>
        <dbReference type="EMBL" id="SCM19459.1"/>
    </source>
</evidence>
<feature type="compositionally biased region" description="Basic and acidic residues" evidence="2">
    <location>
        <begin position="2516"/>
        <end position="2532"/>
    </location>
</feature>
<name>A0A1C6Y8L1_PLACE</name>
<sequence>MVNPNNFLFLLSILVCYLFLEQRTTSEFSKQNHHPKGGYRNSNIHKNAPVKSNNLKHKNKVKNLFKKTTKLINERGISFVYVSLDNILELKSNSPISLINTIYSKEKEKYLSKCYIDGKAKDIDNCNRFTLSGNICDAPVDFDVNNNFALNKQNEDYSTCLSDNKPEYRIKKRSHIVIQSGEKLDLKIKNESFLLRTSIIITEDDCLNKVKTKSPHFIFQKTENKFGIPILYKGHVIGSQFQNIKVANDAEGLFNVCSCIIDYLYYSYNKCSSSNKHYSEVLTIRVIKKPVNGENNTKKIKTGEKYSVNLEEYVTPFPIKNAFIIKNIEGYTCNNIKNIPFNEMHENFYKNEKKMHFYDIFTHETDSRIFKDDIVFQTPGDYLLCYTSNDGQVDYSALLSTILVIGYDLNKMNYIYIDLNMPKLDIEHSVVLQKYNSDETLKDIFFKKKESIECSGENVTYSNNISEINSDNDKNLILDVIHISNIQCDEYDVILEICSKYNDNKDDKYKLIGHAIIKPYILHSNYDINHLACFNIEPDDIQVYTMNKESEFFLFFPELLENFNKYGITYLYISSLSYTNKNEIILTYNHDKNMTPIFFKYFKISNPSSSILYITKDSIKLYVLKKPNKSLYLYDITPEKVDNKKKTINSDNIDDPYIDILLSYYLDYADFIKCENCLDPIMMKPIYDENKLLKNIFLLTSHPYDKFLIINLDFSILYTHNINDVKNEVLQVRGISFSLNILEHGSFFISDISCGIFKNESLDCFLIDQLNNTVLAIEYIQIYNKIILIDTFQGENVTHIEENKLYDSMINQLDTYLYKPQNIVVYPYYDSYVIFINEDESNELILMHYDKQKKNNNFSYIGKIDNTHIDIGKIRNVYKFYDYKNLINRNILLIIRYYERNIQFIYIPIRNILSFLELKYNHPSVIQDNGQMYVLKIISDEIQKMNIPHNFQIIVHNINKSQYVTIDRYDGTVQIKLSEFVADPVNLTVELRGVFVELKINIEFTVICGDGMKVLNGNCVPCPLGSYNNINEYIKNKTIYECTLCHENSTTKYEASILISQCLCLPGYELNDNDECVLCAKGTWKPDLSNTPCIFHCYPNSYSLIEGSKGEEESICKCNKGFYFVSKDSINFCEECDIGYFCPGGYKVSKIKCPENTTNTTQRNDSIKSCECEKGYEPFDSSGLINYNFVENPIFNDYKNFTHELQSSQVCVPCKVGFYKSIVSDAKCTQCSPHVYTVAEKSTSIFNCNKCEKGYYLDTQDSCLLCPDNHYCPGGENNNAKNGNYENKKVPCSVRSLTIPPNELNISDLNCLCKKGFEFGKLEGNEFDCLEIPKNYYKPTISNTKKQPCPENSVTLYTKTESKSKCICMEGYYWDVQKYKCIRCPKGYYCPGGYLKNCFTKNTLNVCKPQKIICPIKNSTTQDNKPFSESSCMCDKGYTINKEALGECVLCPVNTYKDVISNVECTMCLAPYTTDGQVGSTKEEDCTCSGGYYFFNHCLPCSDKDTYCKGGKMIVNNKRKTVHYAPSKCLPNTVVSFETERPYDSSFCVCKKGYKHVYTGNNFTKICAPCESGFFKTIIGDFTCESKCKPNSTSFYGSTHETHCFCLENYYFKNGICINCPDGAHCRGGFEDETLLNMKKDENYLDHSKIKHVMPVPRENYALYRLKENIYNYDWFIVECSIKDACLYNGKCHESMTNFLCGECKKGYTNKFSKLNLCIKCSGMIVNILRIIFVNIIAMLFIVIMAYLNVFTGTNRKSVHSIVIKIAINYFSCMKLFYIIGTSEMYFPINLSSHVNYMTKYIKKLLKVKKNYGLYCILTSFNVSHANAYFYGMLYYAFKPILLAMVLTILMYIVVEMYKYKVRDKTNIKLRVIDEIKLLGNNKLYDEIMQELISERGLVLFRYIPIPGDSRFKRIKKFLEDMIPIHVTLLFFVHTQITYYMLTLLDCKAIYYNDKFIEQYMSFAPSVKCGLSKDYAKFFILGISGLIVWGIGIPLVFYLLLYKNRRKLHSENVLLKYGFLNNGYNFQFWYWETIVFLRKKMILLISTVSLLKTNRVLGTTMWLFTCVSSFFLVLQLIFQPFDSRNYHILNKLETFSMVAWTISLMILTFLTVSSASSTVNFYVLLSLLFFNFIFMANVLIVLCNSYMEHLNSIKKSIKIPFLSKFFENMSKIAEEKCYKEPIVSLNPHDNSIEFTKKYKKHLLFGKHILTNEEKSYFLNVLSNFIYFGILNLNFNIFHSYFMEFMLRLSVIDNELLQKKPKSGILKLIAKEPQSIDEWIKLKECELKKRTFFERHKKILNLFTNNSFIIQNNIKNIIYKGDKHTIISDYETLINVLKYDKDFITDFNFLYDEDAVKSGLILSDFKLSFNKIKMKDKELIMQLFSIFIAKKNIVQFERDIHLKNKIEQLKLLYETLIKPNEKKKLTFRKNVEDAVKGDKFDYKIIENELIQLNNRIDTLINNYQKLKNDIYGEVECNPNDNLILNDNDSENFDSNLIKFSFKEVSNDEEPEENVIIEDVKDNMEENKNDDKSQDGIQNI</sequence>
<dbReference type="EMBL" id="LT608186">
    <property type="protein sequence ID" value="SCM19459.1"/>
    <property type="molecule type" value="Genomic_DNA"/>
</dbReference>
<feature type="region of interest" description="Disordered" evidence="2">
    <location>
        <begin position="2516"/>
        <end position="2538"/>
    </location>
</feature>
<feature type="domain" description="EGF-like" evidence="5">
    <location>
        <begin position="1679"/>
        <end position="1719"/>
    </location>
</feature>
<feature type="transmembrane region" description="Helical" evidence="3">
    <location>
        <begin position="2216"/>
        <end position="2237"/>
    </location>
</feature>
<feature type="transmembrane region" description="Helical" evidence="3">
    <location>
        <begin position="2098"/>
        <end position="2115"/>
    </location>
</feature>
<gene>
    <name evidence="6" type="primary">CRMP2</name>
    <name evidence="6" type="ORF">PCHDS_000108800</name>
</gene>
<dbReference type="InterPro" id="IPR056052">
    <property type="entry name" value="DUF7635"/>
</dbReference>
<feature type="domain" description="EGF-like" evidence="5">
    <location>
        <begin position="1569"/>
        <end position="1618"/>
    </location>
</feature>
<organism evidence="6 7">
    <name type="scientific">Plasmodium chabaudi adami</name>
    <dbReference type="NCBI Taxonomy" id="5826"/>
    <lineage>
        <taxon>Eukaryota</taxon>
        <taxon>Sar</taxon>
        <taxon>Alveolata</taxon>
        <taxon>Apicomplexa</taxon>
        <taxon>Aconoidasida</taxon>
        <taxon>Haemosporida</taxon>
        <taxon>Plasmodiidae</taxon>
        <taxon>Plasmodium</taxon>
        <taxon>Plasmodium (Vinckeia)</taxon>
    </lineage>
</organism>
<accession>A0A1C6Y8L1</accession>
<dbReference type="InterPro" id="IPR056046">
    <property type="entry name" value="DUF7629"/>
</dbReference>
<dbReference type="Pfam" id="PF24634">
    <property type="entry name" value="DUF7631"/>
    <property type="match status" value="1"/>
</dbReference>
<keyword evidence="3" id="KW-0472">Membrane</keyword>
<dbReference type="InterPro" id="IPR056049">
    <property type="entry name" value="DUF7632"/>
</dbReference>
<evidence type="ECO:0000256" key="4">
    <source>
        <dbReference type="SAM" id="SignalP"/>
    </source>
</evidence>
<dbReference type="InterPro" id="IPR056047">
    <property type="entry name" value="CRMPA-like_DUF7630"/>
</dbReference>
<feature type="region of interest" description="Disordered" evidence="2">
    <location>
        <begin position="29"/>
        <end position="52"/>
    </location>
</feature>
<dbReference type="InterPro" id="IPR056051">
    <property type="entry name" value="DUF7634"/>
</dbReference>
<dbReference type="Pfam" id="PF24639">
    <property type="entry name" value="DUF7634"/>
    <property type="match status" value="1"/>
</dbReference>